<dbReference type="Proteomes" id="UP000022910">
    <property type="component" value="Unassembled WGS sequence"/>
</dbReference>
<name>A0A015K5V1_RHIIW</name>
<keyword evidence="2" id="KW-1185">Reference proteome</keyword>
<dbReference type="EMBL" id="JEMT01012643">
    <property type="protein sequence ID" value="EXX74985.1"/>
    <property type="molecule type" value="Genomic_DNA"/>
</dbReference>
<protein>
    <submittedName>
        <fullName evidence="1">Uncharacterized protein</fullName>
    </submittedName>
</protein>
<organism evidence="1 2">
    <name type="scientific">Rhizophagus irregularis (strain DAOM 197198w)</name>
    <name type="common">Glomus intraradices</name>
    <dbReference type="NCBI Taxonomy" id="1432141"/>
    <lineage>
        <taxon>Eukaryota</taxon>
        <taxon>Fungi</taxon>
        <taxon>Fungi incertae sedis</taxon>
        <taxon>Mucoromycota</taxon>
        <taxon>Glomeromycotina</taxon>
        <taxon>Glomeromycetes</taxon>
        <taxon>Glomerales</taxon>
        <taxon>Glomeraceae</taxon>
        <taxon>Rhizophagus</taxon>
    </lineage>
</organism>
<accession>A0A015K5V1</accession>
<dbReference type="HOGENOM" id="CLU_2400856_0_0_1"/>
<sequence length="93" mass="10484">MDAFLVEVNKKSIKLERRREKKVQDKMIAKDSSSVTSDLTHCEEDLSMTSAELVTLSEQVVKESISVRKKPTVKEPSADIASEIIFGRQTDRS</sequence>
<proteinExistence type="predicted"/>
<comment type="caution">
    <text evidence="1">The sequence shown here is derived from an EMBL/GenBank/DDBJ whole genome shotgun (WGS) entry which is preliminary data.</text>
</comment>
<dbReference type="OrthoDB" id="10291476at2759"/>
<dbReference type="AlphaFoldDB" id="A0A015K5V1"/>
<reference evidence="1 2" key="1">
    <citation type="submission" date="2014-02" db="EMBL/GenBank/DDBJ databases">
        <title>Single nucleus genome sequencing reveals high similarity among nuclei of an endomycorrhizal fungus.</title>
        <authorList>
            <person name="Lin K."/>
            <person name="Geurts R."/>
            <person name="Zhang Z."/>
            <person name="Limpens E."/>
            <person name="Saunders D.G."/>
            <person name="Mu D."/>
            <person name="Pang E."/>
            <person name="Cao H."/>
            <person name="Cha H."/>
            <person name="Lin T."/>
            <person name="Zhou Q."/>
            <person name="Shang Y."/>
            <person name="Li Y."/>
            <person name="Ivanov S."/>
            <person name="Sharma T."/>
            <person name="Velzen R.V."/>
            <person name="Ruijter N.D."/>
            <person name="Aanen D.K."/>
            <person name="Win J."/>
            <person name="Kamoun S."/>
            <person name="Bisseling T."/>
            <person name="Huang S."/>
        </authorList>
    </citation>
    <scope>NUCLEOTIDE SEQUENCE [LARGE SCALE GENOMIC DNA]</scope>
    <source>
        <strain evidence="2">DAOM197198w</strain>
    </source>
</reference>
<evidence type="ECO:0000313" key="1">
    <source>
        <dbReference type="EMBL" id="EXX74985.1"/>
    </source>
</evidence>
<gene>
    <name evidence="1" type="ORF">RirG_046020</name>
</gene>
<evidence type="ECO:0000313" key="2">
    <source>
        <dbReference type="Proteomes" id="UP000022910"/>
    </source>
</evidence>